<proteinExistence type="predicted"/>
<sequence>MESFNFEKRNYFLSKQTNTSFKIPITRELPVNYIPIEKNNESDAKRFSTQIPLNQYPVNKEPFSEIINLKPNIPIRYAQKIGIRYLEPPEIEKPGNLIIRQLPNKQIPPAPPLIIRQIPRKPPTPPPIYIRDAPPKPLPKVNEEIINIPGKILPPPPRQLIFEKLPPLPPKPQTVIIDKWLPYKPQKRKIIYENLQHLSIEEKSPKNILIEWDKPEVEIERQVINLGVFKVDPQEYTALYGKEFNRSEELNQILNSIKMPPAPFQNNVNIKNKTNSFYNLNTLRATKSYNEGSKDLKFDSTFKNKKRVSFLINEN</sequence>
<organism evidence="1 2">
    <name type="scientific">Brachionus calyciflorus</name>
    <dbReference type="NCBI Taxonomy" id="104777"/>
    <lineage>
        <taxon>Eukaryota</taxon>
        <taxon>Metazoa</taxon>
        <taxon>Spiralia</taxon>
        <taxon>Gnathifera</taxon>
        <taxon>Rotifera</taxon>
        <taxon>Eurotatoria</taxon>
        <taxon>Monogononta</taxon>
        <taxon>Pseudotrocha</taxon>
        <taxon>Ploima</taxon>
        <taxon>Brachionidae</taxon>
        <taxon>Brachionus</taxon>
    </lineage>
</organism>
<evidence type="ECO:0000313" key="1">
    <source>
        <dbReference type="EMBL" id="CAF0986539.1"/>
    </source>
</evidence>
<evidence type="ECO:0000313" key="2">
    <source>
        <dbReference type="Proteomes" id="UP000663879"/>
    </source>
</evidence>
<dbReference type="EMBL" id="CAJNOC010003527">
    <property type="protein sequence ID" value="CAF0986539.1"/>
    <property type="molecule type" value="Genomic_DNA"/>
</dbReference>
<name>A0A814FLA8_9BILA</name>
<dbReference type="AlphaFoldDB" id="A0A814FLA8"/>
<dbReference type="Proteomes" id="UP000663879">
    <property type="component" value="Unassembled WGS sequence"/>
</dbReference>
<protein>
    <submittedName>
        <fullName evidence="1">Uncharacterized protein</fullName>
    </submittedName>
</protein>
<accession>A0A814FLA8</accession>
<reference evidence="1" key="1">
    <citation type="submission" date="2021-02" db="EMBL/GenBank/DDBJ databases">
        <authorList>
            <person name="Nowell W R."/>
        </authorList>
    </citation>
    <scope>NUCLEOTIDE SEQUENCE</scope>
    <source>
        <strain evidence="1">Ploen Becks lab</strain>
    </source>
</reference>
<comment type="caution">
    <text evidence="1">The sequence shown here is derived from an EMBL/GenBank/DDBJ whole genome shotgun (WGS) entry which is preliminary data.</text>
</comment>
<gene>
    <name evidence="1" type="ORF">OXX778_LOCUS15698</name>
</gene>
<keyword evidence="2" id="KW-1185">Reference proteome</keyword>
<dbReference type="OrthoDB" id="10070508at2759"/>